<dbReference type="SUPFAM" id="SSF46894">
    <property type="entry name" value="C-terminal effector domain of the bipartite response regulators"/>
    <property type="match status" value="1"/>
</dbReference>
<gene>
    <name evidence="2" type="primary">has2</name>
</gene>
<dbReference type="PANTHER" id="PTHR34293">
    <property type="entry name" value="HTH-TYPE TRANSCRIPTIONAL REGULATOR TRMBL2"/>
    <property type="match status" value="1"/>
</dbReference>
<name>A0A0N9E6K8_9ACTN</name>
<dbReference type="InterPro" id="IPR051797">
    <property type="entry name" value="TrmB-like"/>
</dbReference>
<accession>A0A0N9E6K8</accession>
<organism evidence="2">
    <name type="scientific">Streptomyces sp. LZ35</name>
    <dbReference type="NCBI Taxonomy" id="1245024"/>
    <lineage>
        <taxon>Bacteria</taxon>
        <taxon>Bacillati</taxon>
        <taxon>Actinomycetota</taxon>
        <taxon>Actinomycetes</taxon>
        <taxon>Kitasatosporales</taxon>
        <taxon>Streptomycetaceae</taxon>
        <taxon>Streptomyces</taxon>
    </lineage>
</organism>
<proteinExistence type="predicted"/>
<dbReference type="PANTHER" id="PTHR34293:SF1">
    <property type="entry name" value="HTH-TYPE TRANSCRIPTIONAL REGULATOR TRMBL2"/>
    <property type="match status" value="1"/>
</dbReference>
<dbReference type="InterPro" id="IPR000792">
    <property type="entry name" value="Tscrpt_reg_LuxR_C"/>
</dbReference>
<dbReference type="Gene3D" id="1.10.10.10">
    <property type="entry name" value="Winged helix-like DNA-binding domain superfamily/Winged helix DNA-binding domain"/>
    <property type="match status" value="1"/>
</dbReference>
<evidence type="ECO:0000313" key="2">
    <source>
        <dbReference type="EMBL" id="ALF39548.1"/>
    </source>
</evidence>
<dbReference type="GO" id="GO:0006355">
    <property type="term" value="P:regulation of DNA-templated transcription"/>
    <property type="evidence" value="ECO:0007669"/>
    <property type="project" value="InterPro"/>
</dbReference>
<dbReference type="InterPro" id="IPR016032">
    <property type="entry name" value="Sig_transdc_resp-reg_C-effctor"/>
</dbReference>
<protein>
    <submittedName>
        <fullName evidence="2">Has2</fullName>
    </submittedName>
</protein>
<dbReference type="SMART" id="SM00421">
    <property type="entry name" value="HTH_LUXR"/>
    <property type="match status" value="1"/>
</dbReference>
<sequence length="265" mass="29543">MVGMSGWREDELEKALLEAKARIESMVALHRDRSSQEQLITVVDNAYDVVLETAGGLVKEARTSIDIIHARRPSRMDRLQRRGDQVERGLLYGAQEGVTIRLLTTPTLLDDDFVREQLGRERPVAIRVAHMPPLQALIVDDSVALVVAESAAGRRTSVIRVAELLHSLRMLFESIWKDAFRAGERFVFGDRTRAAFARRILRYLQAGVTDEVAARELTVSVRTYRRYVADIMSQLGANSRFQAGVRAAELGLLPPTPGAEPNGRG</sequence>
<dbReference type="EMBL" id="KR063271">
    <property type="protein sequence ID" value="ALF39548.1"/>
    <property type="molecule type" value="Genomic_DNA"/>
</dbReference>
<dbReference type="InterPro" id="IPR036388">
    <property type="entry name" value="WH-like_DNA-bd_sf"/>
</dbReference>
<feature type="domain" description="HTH luxR-type" evidence="1">
    <location>
        <begin position="198"/>
        <end position="247"/>
    </location>
</feature>
<dbReference type="AlphaFoldDB" id="A0A0N9E6K8"/>
<dbReference type="GO" id="GO:0003677">
    <property type="term" value="F:DNA binding"/>
    <property type="evidence" value="ECO:0007669"/>
    <property type="project" value="InterPro"/>
</dbReference>
<evidence type="ECO:0000259" key="1">
    <source>
        <dbReference type="SMART" id="SM00421"/>
    </source>
</evidence>
<reference evidence="2" key="1">
    <citation type="submission" date="2015-04" db="EMBL/GenBank/DDBJ databases">
        <title>Haoxinamides A and B, Lipothreonines Bearing Novel ortho-alkyl Cinnamoyl Moiety from Streptomyces sp.</title>
        <authorList>
            <person name="Wang H."/>
            <person name="Qian Z."/>
            <person name="Shen Y."/>
        </authorList>
    </citation>
    <scope>NUCLEOTIDE SEQUENCE</scope>
    <source>
        <strain evidence="2">LZ35</strain>
    </source>
</reference>